<keyword evidence="8" id="KW-1185">Reference proteome</keyword>
<dbReference type="GO" id="GO:0016491">
    <property type="term" value="F:oxidoreductase activity"/>
    <property type="evidence" value="ECO:0007669"/>
    <property type="project" value="InterPro"/>
</dbReference>
<dbReference type="PANTHER" id="PTHR11863">
    <property type="entry name" value="STEROL DESATURASE"/>
    <property type="match status" value="1"/>
</dbReference>
<evidence type="ECO:0000259" key="6">
    <source>
        <dbReference type="Pfam" id="PF04116"/>
    </source>
</evidence>
<evidence type="ECO:0000256" key="3">
    <source>
        <dbReference type="ARBA" id="ARBA00022989"/>
    </source>
</evidence>
<evidence type="ECO:0000313" key="7">
    <source>
        <dbReference type="EMBL" id="OMJ82875.1"/>
    </source>
</evidence>
<dbReference type="OrthoDB" id="1658724at2759"/>
<sequence length="315" mass="36483">MSKKLQSLFSVFQSEASRLSSKGMSMLPALVTLYTFFFILTPLLHEIYEQLPYQNMVLMYAGVSTLISATCFIAANLFFFVLYIKKIPYFENYRISDAPWPWETDPEGYKLKLRGTLRTLLLNHLIILPGISYIGATVLKNEMNLMLEGLPSGKDLLYNILFFMIVEDFMFYWGHRLFHTPWMYKRFHKQHHEYKISIGLASSYAHPVEFILGNLLPSALGPMMLGPNCHMFAWFVWVGIRTFETVDGHSGYDFPWSPFRLLPFSAGAAYHGYHHSHNIGNYGSFLTYLDTLFGTNRSYCIYRAKNDSLSNKLLR</sequence>
<dbReference type="AlphaFoldDB" id="A0A1R2C1R5"/>
<dbReference type="GO" id="GO:0016020">
    <property type="term" value="C:membrane"/>
    <property type="evidence" value="ECO:0007669"/>
    <property type="project" value="UniProtKB-SubCell"/>
</dbReference>
<name>A0A1R2C1R5_9CILI</name>
<evidence type="ECO:0000313" key="8">
    <source>
        <dbReference type="Proteomes" id="UP000187209"/>
    </source>
</evidence>
<accession>A0A1R2C1R5</accession>
<dbReference type="GO" id="GO:0008610">
    <property type="term" value="P:lipid biosynthetic process"/>
    <property type="evidence" value="ECO:0007669"/>
    <property type="project" value="InterPro"/>
</dbReference>
<evidence type="ECO:0000256" key="2">
    <source>
        <dbReference type="ARBA" id="ARBA00022692"/>
    </source>
</evidence>
<feature type="transmembrane region" description="Helical" evidence="5">
    <location>
        <begin position="120"/>
        <end position="136"/>
    </location>
</feature>
<protein>
    <recommendedName>
        <fullName evidence="6">Fatty acid hydroxylase domain-containing protein</fullName>
    </recommendedName>
</protein>
<evidence type="ECO:0000256" key="5">
    <source>
        <dbReference type="SAM" id="Phobius"/>
    </source>
</evidence>
<feature type="transmembrane region" description="Helical" evidence="5">
    <location>
        <begin position="156"/>
        <end position="174"/>
    </location>
</feature>
<reference evidence="7 8" key="1">
    <citation type="submission" date="2016-11" db="EMBL/GenBank/DDBJ databases">
        <title>The macronuclear genome of Stentor coeruleus: a giant cell with tiny introns.</title>
        <authorList>
            <person name="Slabodnick M."/>
            <person name="Ruby J.G."/>
            <person name="Reiff S.B."/>
            <person name="Swart E.C."/>
            <person name="Gosai S."/>
            <person name="Prabakaran S."/>
            <person name="Witkowska E."/>
            <person name="Larue G.E."/>
            <person name="Fisher S."/>
            <person name="Freeman R.M."/>
            <person name="Gunawardena J."/>
            <person name="Chu W."/>
            <person name="Stover N.A."/>
            <person name="Gregory B.D."/>
            <person name="Nowacki M."/>
            <person name="Derisi J."/>
            <person name="Roy S.W."/>
            <person name="Marshall W.F."/>
            <person name="Sood P."/>
        </authorList>
    </citation>
    <scope>NUCLEOTIDE SEQUENCE [LARGE SCALE GENOMIC DNA]</scope>
    <source>
        <strain evidence="7">WM001</strain>
    </source>
</reference>
<proteinExistence type="predicted"/>
<dbReference type="Pfam" id="PF04116">
    <property type="entry name" value="FA_hydroxylase"/>
    <property type="match status" value="1"/>
</dbReference>
<dbReference type="InterPro" id="IPR006694">
    <property type="entry name" value="Fatty_acid_hydroxylase"/>
</dbReference>
<keyword evidence="2 5" id="KW-0812">Transmembrane</keyword>
<organism evidence="7 8">
    <name type="scientific">Stentor coeruleus</name>
    <dbReference type="NCBI Taxonomy" id="5963"/>
    <lineage>
        <taxon>Eukaryota</taxon>
        <taxon>Sar</taxon>
        <taxon>Alveolata</taxon>
        <taxon>Ciliophora</taxon>
        <taxon>Postciliodesmatophora</taxon>
        <taxon>Heterotrichea</taxon>
        <taxon>Heterotrichida</taxon>
        <taxon>Stentoridae</taxon>
        <taxon>Stentor</taxon>
    </lineage>
</organism>
<comment type="caution">
    <text evidence="7">The sequence shown here is derived from an EMBL/GenBank/DDBJ whole genome shotgun (WGS) entry which is preliminary data.</text>
</comment>
<dbReference type="Proteomes" id="UP000187209">
    <property type="component" value="Unassembled WGS sequence"/>
</dbReference>
<dbReference type="InterPro" id="IPR050307">
    <property type="entry name" value="Sterol_Desaturase_Related"/>
</dbReference>
<evidence type="ECO:0000256" key="1">
    <source>
        <dbReference type="ARBA" id="ARBA00004370"/>
    </source>
</evidence>
<feature type="transmembrane region" description="Helical" evidence="5">
    <location>
        <begin position="57"/>
        <end position="84"/>
    </location>
</feature>
<feature type="domain" description="Fatty acid hydroxylase" evidence="6">
    <location>
        <begin position="161"/>
        <end position="295"/>
    </location>
</feature>
<comment type="subcellular location">
    <subcellularLocation>
        <location evidence="1">Membrane</location>
    </subcellularLocation>
</comment>
<keyword evidence="4 5" id="KW-0472">Membrane</keyword>
<evidence type="ECO:0000256" key="4">
    <source>
        <dbReference type="ARBA" id="ARBA00023136"/>
    </source>
</evidence>
<dbReference type="EMBL" id="MPUH01000324">
    <property type="protein sequence ID" value="OMJ82875.1"/>
    <property type="molecule type" value="Genomic_DNA"/>
</dbReference>
<keyword evidence="3 5" id="KW-1133">Transmembrane helix</keyword>
<feature type="transmembrane region" description="Helical" evidence="5">
    <location>
        <begin position="27"/>
        <end position="45"/>
    </location>
</feature>
<dbReference type="GO" id="GO:0005506">
    <property type="term" value="F:iron ion binding"/>
    <property type="evidence" value="ECO:0007669"/>
    <property type="project" value="InterPro"/>
</dbReference>
<gene>
    <name evidence="7" type="ORF">SteCoe_16343</name>
</gene>